<protein>
    <submittedName>
        <fullName evidence="4">PET domain-containing protein</fullName>
    </submittedName>
</protein>
<gene>
    <name evidence="2" type="ORF">OFLC_LOCUS6227</name>
</gene>
<name>A0A183HFG4_9BILA</name>
<dbReference type="EMBL" id="UZAJ01005800">
    <property type="protein sequence ID" value="VDO45839.1"/>
    <property type="molecule type" value="Genomic_DNA"/>
</dbReference>
<organism evidence="4">
    <name type="scientific">Onchocerca flexuosa</name>
    <dbReference type="NCBI Taxonomy" id="387005"/>
    <lineage>
        <taxon>Eukaryota</taxon>
        <taxon>Metazoa</taxon>
        <taxon>Ecdysozoa</taxon>
        <taxon>Nematoda</taxon>
        <taxon>Chromadorea</taxon>
        <taxon>Rhabditida</taxon>
        <taxon>Spirurina</taxon>
        <taxon>Spiruromorpha</taxon>
        <taxon>Filarioidea</taxon>
        <taxon>Onchocercidae</taxon>
        <taxon>Onchocerca</taxon>
    </lineage>
</organism>
<dbReference type="Proteomes" id="UP000267606">
    <property type="component" value="Unassembled WGS sequence"/>
</dbReference>
<evidence type="ECO:0000256" key="1">
    <source>
        <dbReference type="SAM" id="MobiDB-lite"/>
    </source>
</evidence>
<dbReference type="WBParaSite" id="OFLC_0000622501-mRNA-1">
    <property type="protein sequence ID" value="OFLC_0000622501-mRNA-1"/>
    <property type="gene ID" value="OFLC_0000622501"/>
</dbReference>
<feature type="compositionally biased region" description="Gly residues" evidence="1">
    <location>
        <begin position="112"/>
        <end position="125"/>
    </location>
</feature>
<accession>A0A183HFG4</accession>
<dbReference type="AlphaFoldDB" id="A0A183HFG4"/>
<evidence type="ECO:0000313" key="3">
    <source>
        <dbReference type="Proteomes" id="UP000267606"/>
    </source>
</evidence>
<sequence length="140" mass="14920">CVRNSVHLHGQRGHSSAIVGSPSVFDECRCGQCGPQRETVKSEYMPVETSKEEFSKLKSKETANHHLNYRSTNYPGIDSLRNKSIHCDPYLSYVKHVYPPKIDLKMAITGGDNDGGGGGDDGGGGGDDDDGGGGPNSPLN</sequence>
<feature type="region of interest" description="Disordered" evidence="1">
    <location>
        <begin position="107"/>
        <end position="140"/>
    </location>
</feature>
<keyword evidence="3" id="KW-1185">Reference proteome</keyword>
<reference evidence="2 3" key="2">
    <citation type="submission" date="2018-11" db="EMBL/GenBank/DDBJ databases">
        <authorList>
            <consortium name="Pathogen Informatics"/>
        </authorList>
    </citation>
    <scope>NUCLEOTIDE SEQUENCE [LARGE SCALE GENOMIC DNA]</scope>
</reference>
<proteinExistence type="predicted"/>
<evidence type="ECO:0000313" key="2">
    <source>
        <dbReference type="EMBL" id="VDO45839.1"/>
    </source>
</evidence>
<reference evidence="4" key="1">
    <citation type="submission" date="2016-06" db="UniProtKB">
        <authorList>
            <consortium name="WormBaseParasite"/>
        </authorList>
    </citation>
    <scope>IDENTIFICATION</scope>
</reference>
<evidence type="ECO:0000313" key="4">
    <source>
        <dbReference type="WBParaSite" id="OFLC_0000622501-mRNA-1"/>
    </source>
</evidence>